<evidence type="ECO:0000313" key="1">
    <source>
        <dbReference type="EMBL" id="GBM00479.1"/>
    </source>
</evidence>
<evidence type="ECO:0000313" key="2">
    <source>
        <dbReference type="Proteomes" id="UP000499080"/>
    </source>
</evidence>
<proteinExistence type="predicted"/>
<dbReference type="PANTHER" id="PTHR47331">
    <property type="entry name" value="PHD-TYPE DOMAIN-CONTAINING PROTEIN"/>
    <property type="match status" value="1"/>
</dbReference>
<dbReference type="Proteomes" id="UP000499080">
    <property type="component" value="Unassembled WGS sequence"/>
</dbReference>
<organism evidence="1 2">
    <name type="scientific">Araneus ventricosus</name>
    <name type="common">Orbweaver spider</name>
    <name type="synonym">Epeira ventricosa</name>
    <dbReference type="NCBI Taxonomy" id="182803"/>
    <lineage>
        <taxon>Eukaryota</taxon>
        <taxon>Metazoa</taxon>
        <taxon>Ecdysozoa</taxon>
        <taxon>Arthropoda</taxon>
        <taxon>Chelicerata</taxon>
        <taxon>Arachnida</taxon>
        <taxon>Araneae</taxon>
        <taxon>Araneomorphae</taxon>
        <taxon>Entelegynae</taxon>
        <taxon>Araneoidea</taxon>
        <taxon>Araneidae</taxon>
        <taxon>Araneus</taxon>
    </lineage>
</organism>
<reference evidence="1 2" key="1">
    <citation type="journal article" date="2019" name="Sci. Rep.">
        <title>Orb-weaving spider Araneus ventricosus genome elucidates the spidroin gene catalogue.</title>
        <authorList>
            <person name="Kono N."/>
            <person name="Nakamura H."/>
            <person name="Ohtoshi R."/>
            <person name="Moran D.A.P."/>
            <person name="Shinohara A."/>
            <person name="Yoshida Y."/>
            <person name="Fujiwara M."/>
            <person name="Mori M."/>
            <person name="Tomita M."/>
            <person name="Arakawa K."/>
        </authorList>
    </citation>
    <scope>NUCLEOTIDE SEQUENCE [LARGE SCALE GENOMIC DNA]</scope>
</reference>
<accession>A0A4Y2C817</accession>
<dbReference type="AlphaFoldDB" id="A0A4Y2C817"/>
<protein>
    <submittedName>
        <fullName evidence="1">Uncharacterized protein</fullName>
    </submittedName>
</protein>
<keyword evidence="2" id="KW-1185">Reference proteome</keyword>
<name>A0A4Y2C817_ARAVE</name>
<dbReference type="EMBL" id="BGPR01000157">
    <property type="protein sequence ID" value="GBM00479.1"/>
    <property type="molecule type" value="Genomic_DNA"/>
</dbReference>
<gene>
    <name evidence="1" type="ORF">AVEN_111714_1</name>
</gene>
<dbReference type="OrthoDB" id="8064011at2759"/>
<sequence length="173" mass="20367">MKQQREIDEESVLNERRSQPVNALQVSDKNAQIPTLLDLSHFSRLLKVYRIIAYVMRFINNIKRNSIKLSGHLSSDEILNAELHWVKIIQRKHFEKEILDLSKGKLLEKTSSIYSLNPFVDEQGFLRLKGRLHYSDFEFSEKHPCLMPYKDQFSQLVILDSHNKLPHARVKLL</sequence>
<comment type="caution">
    <text evidence="1">The sequence shown here is derived from an EMBL/GenBank/DDBJ whole genome shotgun (WGS) entry which is preliminary data.</text>
</comment>